<dbReference type="EMBL" id="JACMSC010000002">
    <property type="protein sequence ID" value="KAG6533582.1"/>
    <property type="molecule type" value="Genomic_DNA"/>
</dbReference>
<comment type="caution">
    <text evidence="1">The sequence shown here is derived from an EMBL/GenBank/DDBJ whole genome shotgun (WGS) entry which is preliminary data.</text>
</comment>
<organism evidence="1 2">
    <name type="scientific">Zingiber officinale</name>
    <name type="common">Ginger</name>
    <name type="synonym">Amomum zingiber</name>
    <dbReference type="NCBI Taxonomy" id="94328"/>
    <lineage>
        <taxon>Eukaryota</taxon>
        <taxon>Viridiplantae</taxon>
        <taxon>Streptophyta</taxon>
        <taxon>Embryophyta</taxon>
        <taxon>Tracheophyta</taxon>
        <taxon>Spermatophyta</taxon>
        <taxon>Magnoliopsida</taxon>
        <taxon>Liliopsida</taxon>
        <taxon>Zingiberales</taxon>
        <taxon>Zingiberaceae</taxon>
        <taxon>Zingiber</taxon>
    </lineage>
</organism>
<proteinExistence type="predicted"/>
<dbReference type="Proteomes" id="UP000734854">
    <property type="component" value="Unassembled WGS sequence"/>
</dbReference>
<reference evidence="1 2" key="1">
    <citation type="submission" date="2020-08" db="EMBL/GenBank/DDBJ databases">
        <title>Plant Genome Project.</title>
        <authorList>
            <person name="Zhang R.-G."/>
        </authorList>
    </citation>
    <scope>NUCLEOTIDE SEQUENCE [LARGE SCALE GENOMIC DNA]</scope>
    <source>
        <tissue evidence="1">Rhizome</tissue>
    </source>
</reference>
<evidence type="ECO:0000313" key="1">
    <source>
        <dbReference type="EMBL" id="KAG6533582.1"/>
    </source>
</evidence>
<evidence type="ECO:0000313" key="2">
    <source>
        <dbReference type="Proteomes" id="UP000734854"/>
    </source>
</evidence>
<name>A0A8J5HX76_ZINOF</name>
<protein>
    <submittedName>
        <fullName evidence="1">Uncharacterized protein</fullName>
    </submittedName>
</protein>
<keyword evidence="2" id="KW-1185">Reference proteome</keyword>
<sequence length="131" mass="14761">MRDLIVTVALHFHFPTFARLLAPPLRAIGRSGGHFVARSPNPSCIQISECFSWEFCACFCDYDCYFLRHRCSQLDCKSNDSHHNSLEMDTMLVPLPTAHRDNETTASPSSSSAFASRFRNMSVVVEDNVSQ</sequence>
<accession>A0A8J5HX76</accession>
<gene>
    <name evidence="1" type="ORF">ZIOFF_007457</name>
</gene>
<dbReference type="AlphaFoldDB" id="A0A8J5HX76"/>